<dbReference type="AlphaFoldDB" id="A0A1B0EY39"/>
<organism evidence="1 2">
    <name type="scientific">Phlebotomus papatasi</name>
    <name type="common">Sandfly</name>
    <dbReference type="NCBI Taxonomy" id="29031"/>
    <lineage>
        <taxon>Eukaryota</taxon>
        <taxon>Metazoa</taxon>
        <taxon>Ecdysozoa</taxon>
        <taxon>Arthropoda</taxon>
        <taxon>Hexapoda</taxon>
        <taxon>Insecta</taxon>
        <taxon>Pterygota</taxon>
        <taxon>Neoptera</taxon>
        <taxon>Endopterygota</taxon>
        <taxon>Diptera</taxon>
        <taxon>Nematocera</taxon>
        <taxon>Psychodoidea</taxon>
        <taxon>Psychodidae</taxon>
        <taxon>Phlebotomus</taxon>
        <taxon>Phlebotomus</taxon>
    </lineage>
</organism>
<proteinExistence type="predicted"/>
<dbReference type="Proteomes" id="UP000092462">
    <property type="component" value="Unassembled WGS sequence"/>
</dbReference>
<dbReference type="VEuPathDB" id="VectorBase:PPAI007171"/>
<reference evidence="1" key="1">
    <citation type="submission" date="2022-08" db="UniProtKB">
        <authorList>
            <consortium name="EnsemblMetazoa"/>
        </authorList>
    </citation>
    <scope>IDENTIFICATION</scope>
    <source>
        <strain evidence="1">Israel</strain>
    </source>
</reference>
<evidence type="ECO:0000313" key="2">
    <source>
        <dbReference type="Proteomes" id="UP000092462"/>
    </source>
</evidence>
<keyword evidence="2" id="KW-1185">Reference proteome</keyword>
<accession>A0A1B0EY39</accession>
<evidence type="ECO:0000313" key="1">
    <source>
        <dbReference type="EnsemblMetazoa" id="PPAI007171-PA"/>
    </source>
</evidence>
<name>A0A1B0EY39_PHLPP</name>
<dbReference type="EMBL" id="AJVK01059737">
    <property type="status" value="NOT_ANNOTATED_CDS"/>
    <property type="molecule type" value="Genomic_DNA"/>
</dbReference>
<dbReference type="EnsemblMetazoa" id="PPAI007171-RA">
    <property type="protein sequence ID" value="PPAI007171-PA"/>
    <property type="gene ID" value="PPAI007171"/>
</dbReference>
<protein>
    <submittedName>
        <fullName evidence="1">Uncharacterized protein</fullName>
    </submittedName>
</protein>
<sequence length="31" mass="3614">MFSVNSTFRHLIIKPMLELDLGRKDPKVIQS</sequence>